<dbReference type="AlphaFoldDB" id="A0A5C7ABC6"/>
<evidence type="ECO:0000313" key="1">
    <source>
        <dbReference type="EMBL" id="TXE05906.1"/>
    </source>
</evidence>
<accession>A0A5C7ABC6</accession>
<sequence>MKKSIYPILFIVLIGFACEEKDDPATACGVSDPIENLPWLKLLAESASTGGFSEYAYITQAKYKGKRVFYQGSCCPNCSWALILLDCEGNRINEQISFDDLEDSEVIWQPANSECVFG</sequence>
<gene>
    <name evidence="1" type="ORF">ESV85_17170</name>
</gene>
<name>A0A5C7ABC6_9BACT</name>
<evidence type="ECO:0000313" key="2">
    <source>
        <dbReference type="Proteomes" id="UP000321935"/>
    </source>
</evidence>
<dbReference type="PROSITE" id="PS51257">
    <property type="entry name" value="PROKAR_LIPOPROTEIN"/>
    <property type="match status" value="1"/>
</dbReference>
<evidence type="ECO:0008006" key="3">
    <source>
        <dbReference type="Google" id="ProtNLM"/>
    </source>
</evidence>
<dbReference type="EMBL" id="VORW01000016">
    <property type="protein sequence ID" value="TXE05906.1"/>
    <property type="molecule type" value="Genomic_DNA"/>
</dbReference>
<dbReference type="OrthoDB" id="1098690at2"/>
<protein>
    <recommendedName>
        <fullName evidence="3">Lipoprotein</fullName>
    </recommendedName>
</protein>
<reference evidence="1 2" key="1">
    <citation type="submission" date="2019-08" db="EMBL/GenBank/DDBJ databases">
        <title>Genomes sequence of Algoriphagus aquimarinus ACAM450.</title>
        <authorList>
            <person name="Bowman J.P."/>
        </authorList>
    </citation>
    <scope>NUCLEOTIDE SEQUENCE [LARGE SCALE GENOMIC DNA]</scope>
    <source>
        <strain evidence="1 2">ACAM 450</strain>
    </source>
</reference>
<dbReference type="Proteomes" id="UP000321935">
    <property type="component" value="Unassembled WGS sequence"/>
</dbReference>
<dbReference type="RefSeq" id="WP_146919768.1">
    <property type="nucleotide sequence ID" value="NZ_VORW01000016.1"/>
</dbReference>
<proteinExistence type="predicted"/>
<organism evidence="1 2">
    <name type="scientific">Algoriphagus aquimarinus</name>
    <dbReference type="NCBI Taxonomy" id="237018"/>
    <lineage>
        <taxon>Bacteria</taxon>
        <taxon>Pseudomonadati</taxon>
        <taxon>Bacteroidota</taxon>
        <taxon>Cytophagia</taxon>
        <taxon>Cytophagales</taxon>
        <taxon>Cyclobacteriaceae</taxon>
        <taxon>Algoriphagus</taxon>
    </lineage>
</organism>
<comment type="caution">
    <text evidence="1">The sequence shown here is derived from an EMBL/GenBank/DDBJ whole genome shotgun (WGS) entry which is preliminary data.</text>
</comment>